<organism evidence="1">
    <name type="scientific">Oryza punctata</name>
    <name type="common">Red rice</name>
    <dbReference type="NCBI Taxonomy" id="4537"/>
    <lineage>
        <taxon>Eukaryota</taxon>
        <taxon>Viridiplantae</taxon>
        <taxon>Streptophyta</taxon>
        <taxon>Embryophyta</taxon>
        <taxon>Tracheophyta</taxon>
        <taxon>Spermatophyta</taxon>
        <taxon>Magnoliopsida</taxon>
        <taxon>Liliopsida</taxon>
        <taxon>Poales</taxon>
        <taxon>Poaceae</taxon>
        <taxon>BOP clade</taxon>
        <taxon>Oryzoideae</taxon>
        <taxon>Oryzeae</taxon>
        <taxon>Oryzinae</taxon>
        <taxon>Oryza</taxon>
    </lineage>
</organism>
<protein>
    <submittedName>
        <fullName evidence="1">Uncharacterized protein</fullName>
    </submittedName>
</protein>
<sequence>MGVANLSIPRKLNPIDYKSAASNLKIKSQKKQIEEKESKTNLPIAALPLTRRGGALQSPPPSPCGHVSAIYSISQNPLSRR</sequence>
<keyword evidence="2" id="KW-1185">Reference proteome</keyword>
<dbReference type="AlphaFoldDB" id="A0A0E0JMU7"/>
<evidence type="ECO:0000313" key="1">
    <source>
        <dbReference type="EnsemblPlants" id="OPUNC01G27490.1"/>
    </source>
</evidence>
<dbReference type="HOGENOM" id="CLU_2577965_0_0_1"/>
<dbReference type="Gramene" id="OPUNC01G27490.1">
    <property type="protein sequence ID" value="OPUNC01G27490.1"/>
    <property type="gene ID" value="OPUNC01G27490"/>
</dbReference>
<dbReference type="Proteomes" id="UP000026962">
    <property type="component" value="Chromosome 1"/>
</dbReference>
<evidence type="ECO:0000313" key="2">
    <source>
        <dbReference type="Proteomes" id="UP000026962"/>
    </source>
</evidence>
<proteinExistence type="predicted"/>
<dbReference type="EnsemblPlants" id="OPUNC01G27490.1">
    <property type="protein sequence ID" value="OPUNC01G27490.1"/>
    <property type="gene ID" value="OPUNC01G27490"/>
</dbReference>
<reference evidence="1" key="1">
    <citation type="submission" date="2015-04" db="UniProtKB">
        <authorList>
            <consortium name="EnsemblPlants"/>
        </authorList>
    </citation>
    <scope>IDENTIFICATION</scope>
</reference>
<reference evidence="1" key="2">
    <citation type="submission" date="2018-05" db="EMBL/GenBank/DDBJ databases">
        <title>OpunRS2 (Oryza punctata Reference Sequence Version 2).</title>
        <authorList>
            <person name="Zhang J."/>
            <person name="Kudrna D."/>
            <person name="Lee S."/>
            <person name="Talag J."/>
            <person name="Welchert J."/>
            <person name="Wing R.A."/>
        </authorList>
    </citation>
    <scope>NUCLEOTIDE SEQUENCE [LARGE SCALE GENOMIC DNA]</scope>
</reference>
<name>A0A0E0JMU7_ORYPU</name>
<accession>A0A0E0JMU7</accession>